<accession>A0ABX1Z6Z7</accession>
<name>A0ABX1Z6Z7_9BACL</name>
<protein>
    <recommendedName>
        <fullName evidence="1">TfoX N-terminal domain-containing protein</fullName>
    </recommendedName>
</protein>
<dbReference type="RefSeq" id="WP_171692113.1">
    <property type="nucleotide sequence ID" value="NZ_WHOC01000142.1"/>
</dbReference>
<dbReference type="Pfam" id="PF04993">
    <property type="entry name" value="TfoX_N"/>
    <property type="match status" value="1"/>
</dbReference>
<evidence type="ECO:0000313" key="2">
    <source>
        <dbReference type="EMBL" id="NOU89147.1"/>
    </source>
</evidence>
<organism evidence="2 3">
    <name type="scientific">Paenibacillus germinis</name>
    <dbReference type="NCBI Taxonomy" id="2654979"/>
    <lineage>
        <taxon>Bacteria</taxon>
        <taxon>Bacillati</taxon>
        <taxon>Bacillota</taxon>
        <taxon>Bacilli</taxon>
        <taxon>Bacillales</taxon>
        <taxon>Paenibacillaceae</taxon>
        <taxon>Paenibacillus</taxon>
    </lineage>
</organism>
<sequence length="106" mass="12217">MMSMPRPDEEMKQFFAAVMPGDPHIHIRPMFGNLAGFINGNMFVGLYGQQIFIRLPEDERTRLVEQEGASLFSPMPGKTMKEYVTLPIQWRETPDTITAWIEQSLQ</sequence>
<dbReference type="Proteomes" id="UP000658690">
    <property type="component" value="Unassembled WGS sequence"/>
</dbReference>
<keyword evidence="3" id="KW-1185">Reference proteome</keyword>
<comment type="caution">
    <text evidence="2">The sequence shown here is derived from an EMBL/GenBank/DDBJ whole genome shotgun (WGS) entry which is preliminary data.</text>
</comment>
<gene>
    <name evidence="2" type="ORF">GC102_25855</name>
</gene>
<reference evidence="2 3" key="1">
    <citation type="submission" date="2019-10" db="EMBL/GenBank/DDBJ databases">
        <title>Description of Paenibacillus choica sp. nov.</title>
        <authorList>
            <person name="Carlier A."/>
            <person name="Qi S."/>
        </authorList>
    </citation>
    <scope>NUCLEOTIDE SEQUENCE [LARGE SCALE GENOMIC DNA]</scope>
    <source>
        <strain evidence="2 3">LMG 31460</strain>
    </source>
</reference>
<dbReference type="SUPFAM" id="SSF159894">
    <property type="entry name" value="YgaC/TfoX-N like"/>
    <property type="match status" value="1"/>
</dbReference>
<dbReference type="Gene3D" id="3.30.1460.30">
    <property type="entry name" value="YgaC/TfoX-N like chaperone"/>
    <property type="match status" value="1"/>
</dbReference>
<dbReference type="InterPro" id="IPR007076">
    <property type="entry name" value="TfoX_N"/>
</dbReference>
<feature type="domain" description="TfoX N-terminal" evidence="1">
    <location>
        <begin position="24"/>
        <end position="106"/>
    </location>
</feature>
<evidence type="ECO:0000313" key="3">
    <source>
        <dbReference type="Proteomes" id="UP000658690"/>
    </source>
</evidence>
<dbReference type="EMBL" id="WHOC01000142">
    <property type="protein sequence ID" value="NOU89147.1"/>
    <property type="molecule type" value="Genomic_DNA"/>
</dbReference>
<evidence type="ECO:0000259" key="1">
    <source>
        <dbReference type="Pfam" id="PF04993"/>
    </source>
</evidence>
<proteinExistence type="predicted"/>